<keyword evidence="11" id="KW-1185">Reference proteome</keyword>
<dbReference type="PANTHER" id="PTHR43840:SF15">
    <property type="entry name" value="MITOCHONDRIAL METAL TRANSPORTER 1-RELATED"/>
    <property type="match status" value="1"/>
</dbReference>
<keyword evidence="4" id="KW-0812">Transmembrane</keyword>
<evidence type="ECO:0000256" key="7">
    <source>
        <dbReference type="SAM" id="MobiDB-lite"/>
    </source>
</evidence>
<dbReference type="AlphaFoldDB" id="A0A2R5GHE2"/>
<dbReference type="NCBIfam" id="TIGR01297">
    <property type="entry name" value="CDF"/>
    <property type="match status" value="1"/>
</dbReference>
<keyword evidence="3" id="KW-0813">Transport</keyword>
<feature type="domain" description="Cation efflux protein transmembrane" evidence="8">
    <location>
        <begin position="41"/>
        <end position="237"/>
    </location>
</feature>
<dbReference type="GO" id="GO:0008324">
    <property type="term" value="F:monoatomic cation transmembrane transporter activity"/>
    <property type="evidence" value="ECO:0007669"/>
    <property type="project" value="InterPro"/>
</dbReference>
<evidence type="ECO:0000259" key="8">
    <source>
        <dbReference type="Pfam" id="PF01545"/>
    </source>
</evidence>
<dbReference type="Pfam" id="PF01545">
    <property type="entry name" value="Cation_efflux"/>
    <property type="match status" value="1"/>
</dbReference>
<keyword evidence="5" id="KW-1133">Transmembrane helix</keyword>
<comment type="caution">
    <text evidence="10">The sequence shown here is derived from an EMBL/GenBank/DDBJ whole genome shotgun (WGS) entry which is preliminary data.</text>
</comment>
<keyword evidence="6" id="KW-0472">Membrane</keyword>
<protein>
    <submittedName>
        <fullName evidence="10">Metal tolerance protein 2</fullName>
    </submittedName>
</protein>
<dbReference type="Gene3D" id="3.30.70.1350">
    <property type="entry name" value="Cation efflux protein, cytoplasmic domain"/>
    <property type="match status" value="2"/>
</dbReference>
<dbReference type="OrthoDB" id="435980at2759"/>
<feature type="compositionally biased region" description="Acidic residues" evidence="7">
    <location>
        <begin position="504"/>
        <end position="514"/>
    </location>
</feature>
<evidence type="ECO:0000256" key="1">
    <source>
        <dbReference type="ARBA" id="ARBA00004141"/>
    </source>
</evidence>
<sequence>MNTDVRSGGPVVRTEAQPPQRELEDEVDLDAMDKAQRHVTWLGLYSNVLLAGTKGFIGFSSGSMSLIADAMHSGSDLCGDFVALAAITLSKRPADKLHPYGYGHYESLGTLLVSTLLVGGGAGIGWHSLNQLLVVSATEATMVRHIPAALIVIGASIAVKEWLYRITVKVGQETHSPVLVANAWHHRTDALSSILSLIGVGGAWFGWYMLDPVAGLLVSGMVLKAGVEIGWDACQDLTDRRRESDYDVIGGVYKVVENLALQPTSAVVDAHDVRVRRLGHYLLLDLHLRVEPRLSVSGGYVESNRVKRHIYKAYPRISEVMIHVQAHPRRSAMEQSGDMVDASFVASGSPQTLVQVSPEPAQTQREDQHVQQEKLIMNATNDVEPKKVRRELSLHAESRQPMAPRRSFTPIPNQFAKNVRSHLEIEGDVRAAVMEAAARDPVINALSHCQIYYDVAESRVFVEINLVMEKTVTLLRADEAAQVAREAVLSIPDVYSVDAHVELGDEDTDDAETTEPEKQPARA</sequence>
<dbReference type="Gene3D" id="1.20.1510.10">
    <property type="entry name" value="Cation efflux protein transmembrane domain"/>
    <property type="match status" value="1"/>
</dbReference>
<dbReference type="PANTHER" id="PTHR43840">
    <property type="entry name" value="MITOCHONDRIAL METAL TRANSPORTER 1-RELATED"/>
    <property type="match status" value="1"/>
</dbReference>
<feature type="region of interest" description="Disordered" evidence="7">
    <location>
        <begin position="504"/>
        <end position="523"/>
    </location>
</feature>
<feature type="region of interest" description="Disordered" evidence="7">
    <location>
        <begin position="1"/>
        <end position="23"/>
    </location>
</feature>
<evidence type="ECO:0000256" key="3">
    <source>
        <dbReference type="ARBA" id="ARBA00022448"/>
    </source>
</evidence>
<dbReference type="FunFam" id="1.20.1510.10:FF:000006">
    <property type="entry name" value="Divalent cation efflux transporter"/>
    <property type="match status" value="1"/>
</dbReference>
<proteinExistence type="inferred from homology"/>
<dbReference type="Pfam" id="PF16916">
    <property type="entry name" value="ZT_dimer"/>
    <property type="match status" value="1"/>
</dbReference>
<comment type="similarity">
    <text evidence="2">Belongs to the cation diffusion facilitator (CDF) transporter (TC 2.A.4) family.</text>
</comment>
<evidence type="ECO:0000256" key="2">
    <source>
        <dbReference type="ARBA" id="ARBA00008114"/>
    </source>
</evidence>
<dbReference type="InterPro" id="IPR036837">
    <property type="entry name" value="Cation_efflux_CTD_sf"/>
</dbReference>
<evidence type="ECO:0000256" key="5">
    <source>
        <dbReference type="ARBA" id="ARBA00022989"/>
    </source>
</evidence>
<dbReference type="InterPro" id="IPR050291">
    <property type="entry name" value="CDF_Transporter"/>
</dbReference>
<organism evidence="10 11">
    <name type="scientific">Hondaea fermentalgiana</name>
    <dbReference type="NCBI Taxonomy" id="2315210"/>
    <lineage>
        <taxon>Eukaryota</taxon>
        <taxon>Sar</taxon>
        <taxon>Stramenopiles</taxon>
        <taxon>Bigyra</taxon>
        <taxon>Labyrinthulomycetes</taxon>
        <taxon>Thraustochytrida</taxon>
        <taxon>Thraustochytriidae</taxon>
        <taxon>Hondaea</taxon>
    </lineage>
</organism>
<dbReference type="SUPFAM" id="SSF161111">
    <property type="entry name" value="Cation efflux protein transmembrane domain-like"/>
    <property type="match status" value="1"/>
</dbReference>
<dbReference type="Proteomes" id="UP000241890">
    <property type="component" value="Unassembled WGS sequence"/>
</dbReference>
<dbReference type="EMBL" id="BEYU01000035">
    <property type="protein sequence ID" value="GBG27701.1"/>
    <property type="molecule type" value="Genomic_DNA"/>
</dbReference>
<comment type="subcellular location">
    <subcellularLocation>
        <location evidence="1">Membrane</location>
        <topology evidence="1">Multi-pass membrane protein</topology>
    </subcellularLocation>
</comment>
<dbReference type="GO" id="GO:0016020">
    <property type="term" value="C:membrane"/>
    <property type="evidence" value="ECO:0007669"/>
    <property type="project" value="UniProtKB-SubCell"/>
</dbReference>
<dbReference type="InterPro" id="IPR027470">
    <property type="entry name" value="Cation_efflux_CTD"/>
</dbReference>
<reference evidence="10 11" key="1">
    <citation type="submission" date="2017-12" db="EMBL/GenBank/DDBJ databases">
        <title>Sequencing, de novo assembly and annotation of complete genome of a new Thraustochytrid species, strain FCC1311.</title>
        <authorList>
            <person name="Sedici K."/>
            <person name="Godart F."/>
            <person name="Aiese Cigliano R."/>
            <person name="Sanseverino W."/>
            <person name="Barakat M."/>
            <person name="Ortet P."/>
            <person name="Marechal E."/>
            <person name="Cagnac O."/>
            <person name="Amato A."/>
        </authorList>
    </citation>
    <scope>NUCLEOTIDE SEQUENCE [LARGE SCALE GENOMIC DNA]</scope>
</reference>
<gene>
    <name evidence="10" type="ORF">FCC1311_039242</name>
</gene>
<dbReference type="InterPro" id="IPR002524">
    <property type="entry name" value="Cation_efflux"/>
</dbReference>
<evidence type="ECO:0000313" key="10">
    <source>
        <dbReference type="EMBL" id="GBG27701.1"/>
    </source>
</evidence>
<dbReference type="InterPro" id="IPR058533">
    <property type="entry name" value="Cation_efflux_TM"/>
</dbReference>
<evidence type="ECO:0000313" key="11">
    <source>
        <dbReference type="Proteomes" id="UP000241890"/>
    </source>
</evidence>
<accession>A0A2R5GHE2</accession>
<evidence type="ECO:0000259" key="9">
    <source>
        <dbReference type="Pfam" id="PF16916"/>
    </source>
</evidence>
<evidence type="ECO:0000256" key="6">
    <source>
        <dbReference type="ARBA" id="ARBA00023136"/>
    </source>
</evidence>
<name>A0A2R5GHE2_9STRA</name>
<evidence type="ECO:0000256" key="4">
    <source>
        <dbReference type="ARBA" id="ARBA00022692"/>
    </source>
</evidence>
<dbReference type="InParanoid" id="A0A2R5GHE2"/>
<dbReference type="SUPFAM" id="SSF160240">
    <property type="entry name" value="Cation efflux protein cytoplasmic domain-like"/>
    <property type="match status" value="1"/>
</dbReference>
<dbReference type="InterPro" id="IPR027469">
    <property type="entry name" value="Cation_efflux_TMD_sf"/>
</dbReference>
<feature type="domain" description="Cation efflux protein cytoplasmic" evidence="9">
    <location>
        <begin position="256"/>
        <end position="324"/>
    </location>
</feature>